<dbReference type="AlphaFoldDB" id="A0A9P5THX8"/>
<feature type="compositionally biased region" description="Basic and acidic residues" evidence="1">
    <location>
        <begin position="10"/>
        <end position="19"/>
    </location>
</feature>
<feature type="compositionally biased region" description="Pro residues" evidence="1">
    <location>
        <begin position="162"/>
        <end position="171"/>
    </location>
</feature>
<feature type="compositionally biased region" description="Polar residues" evidence="1">
    <location>
        <begin position="106"/>
        <end position="125"/>
    </location>
</feature>
<feature type="region of interest" description="Disordered" evidence="1">
    <location>
        <begin position="155"/>
        <end position="185"/>
    </location>
</feature>
<protein>
    <submittedName>
        <fullName evidence="2">Uncharacterized protein</fullName>
    </submittedName>
</protein>
<sequence length="185" mass="20400">MNGSTPLQTEEARQGHPDLDQLGTLPFSVMLAIYPNDRVSASTAPLIYAPIPLPALYGEAKRAPTFSDRFVETEHCMSSSKHPLAEQEANQAPTNGQRYQLKDNVHQPSDMSHNPSTLPSTTSAGQKRKEREEENEWPAELSSLLSAWLNGAFVNHEHGMPTEPPASPPSPKRPRLDVVAANERR</sequence>
<evidence type="ECO:0000313" key="2">
    <source>
        <dbReference type="EMBL" id="KAF8878285.1"/>
    </source>
</evidence>
<evidence type="ECO:0000256" key="1">
    <source>
        <dbReference type="SAM" id="MobiDB-lite"/>
    </source>
</evidence>
<name>A0A9P5THX8_GYMJU</name>
<comment type="caution">
    <text evidence="2">The sequence shown here is derived from an EMBL/GenBank/DDBJ whole genome shotgun (WGS) entry which is preliminary data.</text>
</comment>
<feature type="compositionally biased region" description="Polar residues" evidence="1">
    <location>
        <begin position="88"/>
        <end position="98"/>
    </location>
</feature>
<feature type="region of interest" description="Disordered" evidence="1">
    <location>
        <begin position="1"/>
        <end position="20"/>
    </location>
</feature>
<keyword evidence="3" id="KW-1185">Reference proteome</keyword>
<organism evidence="2 3">
    <name type="scientific">Gymnopilus junonius</name>
    <name type="common">Spectacular rustgill mushroom</name>
    <name type="synonym">Gymnopilus spectabilis subsp. junonius</name>
    <dbReference type="NCBI Taxonomy" id="109634"/>
    <lineage>
        <taxon>Eukaryota</taxon>
        <taxon>Fungi</taxon>
        <taxon>Dikarya</taxon>
        <taxon>Basidiomycota</taxon>
        <taxon>Agaricomycotina</taxon>
        <taxon>Agaricomycetes</taxon>
        <taxon>Agaricomycetidae</taxon>
        <taxon>Agaricales</taxon>
        <taxon>Agaricineae</taxon>
        <taxon>Hymenogastraceae</taxon>
        <taxon>Gymnopilus</taxon>
    </lineage>
</organism>
<dbReference type="Proteomes" id="UP000724874">
    <property type="component" value="Unassembled WGS sequence"/>
</dbReference>
<proteinExistence type="predicted"/>
<accession>A0A9P5THX8</accession>
<gene>
    <name evidence="2" type="ORF">CPB84DRAFT_1794295</name>
</gene>
<evidence type="ECO:0000313" key="3">
    <source>
        <dbReference type="Proteomes" id="UP000724874"/>
    </source>
</evidence>
<reference evidence="2" key="1">
    <citation type="submission" date="2020-11" db="EMBL/GenBank/DDBJ databases">
        <authorList>
            <consortium name="DOE Joint Genome Institute"/>
            <person name="Ahrendt S."/>
            <person name="Riley R."/>
            <person name="Andreopoulos W."/>
            <person name="LaButti K."/>
            <person name="Pangilinan J."/>
            <person name="Ruiz-duenas F.J."/>
            <person name="Barrasa J.M."/>
            <person name="Sanchez-Garcia M."/>
            <person name="Camarero S."/>
            <person name="Miyauchi S."/>
            <person name="Serrano A."/>
            <person name="Linde D."/>
            <person name="Babiker R."/>
            <person name="Drula E."/>
            <person name="Ayuso-Fernandez I."/>
            <person name="Pacheco R."/>
            <person name="Padilla G."/>
            <person name="Ferreira P."/>
            <person name="Barriuso J."/>
            <person name="Kellner H."/>
            <person name="Castanera R."/>
            <person name="Alfaro M."/>
            <person name="Ramirez L."/>
            <person name="Pisabarro A.G."/>
            <person name="Kuo A."/>
            <person name="Tritt A."/>
            <person name="Lipzen A."/>
            <person name="He G."/>
            <person name="Yan M."/>
            <person name="Ng V."/>
            <person name="Cullen D."/>
            <person name="Martin F."/>
            <person name="Rosso M.-N."/>
            <person name="Henrissat B."/>
            <person name="Hibbett D."/>
            <person name="Martinez A.T."/>
            <person name="Grigoriev I.V."/>
        </authorList>
    </citation>
    <scope>NUCLEOTIDE SEQUENCE</scope>
    <source>
        <strain evidence="2">AH 44721</strain>
    </source>
</reference>
<feature type="region of interest" description="Disordered" evidence="1">
    <location>
        <begin position="77"/>
        <end position="140"/>
    </location>
</feature>
<dbReference type="EMBL" id="JADNYJ010000160">
    <property type="protein sequence ID" value="KAF8878285.1"/>
    <property type="molecule type" value="Genomic_DNA"/>
</dbReference>